<organism evidence="4 5">
    <name type="scientific">Anaplasma platys</name>
    <dbReference type="NCBI Taxonomy" id="949"/>
    <lineage>
        <taxon>Bacteria</taxon>
        <taxon>Pseudomonadati</taxon>
        <taxon>Pseudomonadota</taxon>
        <taxon>Alphaproteobacteria</taxon>
        <taxon>Rickettsiales</taxon>
        <taxon>Anaplasmataceae</taxon>
        <taxon>Anaplasma</taxon>
    </lineage>
</organism>
<dbReference type="GO" id="GO:0004657">
    <property type="term" value="F:proline dehydrogenase activity"/>
    <property type="evidence" value="ECO:0007669"/>
    <property type="project" value="UniProtKB-ARBA"/>
</dbReference>
<gene>
    <name evidence="4" type="primary">putA_2</name>
    <name evidence="4" type="ORF">ANPL_02805</name>
</gene>
<dbReference type="EMBL" id="CP046391">
    <property type="protein sequence ID" value="QJC27622.1"/>
    <property type="molecule type" value="Genomic_DNA"/>
</dbReference>
<keyword evidence="5" id="KW-1185">Reference proteome</keyword>
<dbReference type="InterPro" id="IPR015590">
    <property type="entry name" value="Aldehyde_DH_dom"/>
</dbReference>
<dbReference type="InterPro" id="IPR016163">
    <property type="entry name" value="Ald_DH_C"/>
</dbReference>
<dbReference type="NCBIfam" id="TIGR01238">
    <property type="entry name" value="D1pyr5carbox3"/>
    <property type="match status" value="1"/>
</dbReference>
<dbReference type="CDD" id="cd07125">
    <property type="entry name" value="ALDH_PutA-P5CDH"/>
    <property type="match status" value="1"/>
</dbReference>
<dbReference type="KEGG" id="aplt:ANPL_02805"/>
<dbReference type="RefSeq" id="WP_169193262.1">
    <property type="nucleotide sequence ID" value="NZ_CP046391.1"/>
</dbReference>
<dbReference type="Pfam" id="PF00171">
    <property type="entry name" value="Aldedh"/>
    <property type="match status" value="1"/>
</dbReference>
<dbReference type="Gene3D" id="3.40.605.10">
    <property type="entry name" value="Aldehyde Dehydrogenase, Chain A, domain 1"/>
    <property type="match status" value="1"/>
</dbReference>
<evidence type="ECO:0000313" key="4">
    <source>
        <dbReference type="EMBL" id="QJC27622.1"/>
    </source>
</evidence>
<accession>A0A858PYH7</accession>
<dbReference type="GO" id="GO:0003842">
    <property type="term" value="F:L-glutamate gamma-semialdehyde dehydrogenase activity"/>
    <property type="evidence" value="ECO:0007669"/>
    <property type="project" value="InterPro"/>
</dbReference>
<keyword evidence="2" id="KW-0520">NAD</keyword>
<sequence length="536" mass="57720">MSIEQVPNDRVNVLAISSANVQVMASLEEKIRDFSGMNWKATPIINGGNVEGEKPIEIFSPADTTQKVGEASFATPEQAKESIKAARAGFKSWSNTPVDKRAKIMEDAADLLEKEQARFFALIINEGGKTISDIIAEIGEAVDFLRYYARLARQDMSGQIKLPGPSGEENCMYFESRGVFVCISPWNFPLAIFIGPIAAALVTGNTVVAKPAEQTSIVAYEAVKLLYRAGVPTDALHFIPGTGEVLGEHLIDNPLISGVVFTGSTETAGIINQALAKRNRDIVPFIAETGGINAMIVDDSADPALVCDNVISSAFKSAGQRCSSLRVLLLQEEIADEQIELLCKATATLRLGNTMELITDIGPVIDKAAHDMLSSYVAEMQGKGVRLIYKLDLDSSLTEKGYFFPPHIFEVGSVSEVAKEVFGPVLHIVRYRKEDLKKVIAEVNATGYGLTFSIQSKVQGKIDEATKLINAGNVYVNRNQVGALVERQPFGGRGLSGTGPKAGGPFYLHRFVTEKTVSVNTTALGGNVALVCLGDD</sequence>
<dbReference type="GO" id="GO:0009898">
    <property type="term" value="C:cytoplasmic side of plasma membrane"/>
    <property type="evidence" value="ECO:0007669"/>
    <property type="project" value="TreeGrafter"/>
</dbReference>
<dbReference type="Gene3D" id="3.40.309.10">
    <property type="entry name" value="Aldehyde Dehydrogenase, Chain A, domain 2"/>
    <property type="match status" value="1"/>
</dbReference>
<evidence type="ECO:0000256" key="1">
    <source>
        <dbReference type="ARBA" id="ARBA00023002"/>
    </source>
</evidence>
<proteinExistence type="predicted"/>
<evidence type="ECO:0000256" key="2">
    <source>
        <dbReference type="ARBA" id="ARBA00023027"/>
    </source>
</evidence>
<evidence type="ECO:0000259" key="3">
    <source>
        <dbReference type="Pfam" id="PF00171"/>
    </source>
</evidence>
<dbReference type="AlphaFoldDB" id="A0A858PYH7"/>
<dbReference type="FunFam" id="3.40.309.10:FF:000005">
    <property type="entry name" value="1-pyrroline-5-carboxylate dehydrogenase 1"/>
    <property type="match status" value="1"/>
</dbReference>
<dbReference type="InterPro" id="IPR005933">
    <property type="entry name" value="PutA_C"/>
</dbReference>
<dbReference type="InterPro" id="IPR016161">
    <property type="entry name" value="Ald_DH/histidinol_DH"/>
</dbReference>
<name>A0A858PYH7_9RICK</name>
<dbReference type="InterPro" id="IPR050485">
    <property type="entry name" value="Proline_metab_enzyme"/>
</dbReference>
<evidence type="ECO:0000313" key="5">
    <source>
        <dbReference type="Proteomes" id="UP000500930"/>
    </source>
</evidence>
<dbReference type="InterPro" id="IPR016162">
    <property type="entry name" value="Ald_DH_N"/>
</dbReference>
<dbReference type="PANTHER" id="PTHR42862:SF1">
    <property type="entry name" value="DELTA-1-PYRROLINE-5-CARBOXYLATE DEHYDROGENASE 2, ISOFORM A-RELATED"/>
    <property type="match status" value="1"/>
</dbReference>
<dbReference type="SUPFAM" id="SSF53720">
    <property type="entry name" value="ALDH-like"/>
    <property type="match status" value="1"/>
</dbReference>
<protein>
    <submittedName>
        <fullName evidence="4">Bifunctional protein PutA</fullName>
    </submittedName>
</protein>
<keyword evidence="1" id="KW-0560">Oxidoreductase</keyword>
<dbReference type="Proteomes" id="UP000500930">
    <property type="component" value="Chromosome"/>
</dbReference>
<dbReference type="PANTHER" id="PTHR42862">
    <property type="entry name" value="DELTA-1-PYRROLINE-5-CARBOXYLATE DEHYDROGENASE 1, ISOFORM A-RELATED"/>
    <property type="match status" value="1"/>
</dbReference>
<dbReference type="GO" id="GO:0010133">
    <property type="term" value="P:L-proline catabolic process to L-glutamate"/>
    <property type="evidence" value="ECO:0007669"/>
    <property type="project" value="TreeGrafter"/>
</dbReference>
<reference evidence="4 5" key="1">
    <citation type="journal article" date="2020" name="Pathogens">
        <title>First Whole Genome Sequence of Anaplasma platys, an Obligate Intracellular Rickettsial Pathogen of Dogs.</title>
        <authorList>
            <person name="Llanes A."/>
            <person name="Rajeev S."/>
        </authorList>
    </citation>
    <scope>NUCLEOTIDE SEQUENCE [LARGE SCALE GENOMIC DNA]</scope>
    <source>
        <strain evidence="4 5">S3</strain>
    </source>
</reference>
<feature type="domain" description="Aldehyde dehydrogenase" evidence="3">
    <location>
        <begin position="53"/>
        <end position="517"/>
    </location>
</feature>